<protein>
    <submittedName>
        <fullName evidence="2">Thioesterase family protein</fullName>
    </submittedName>
</protein>
<feature type="domain" description="Thioesterase" evidence="1">
    <location>
        <begin position="57"/>
        <end position="140"/>
    </location>
</feature>
<dbReference type="InterPro" id="IPR029069">
    <property type="entry name" value="HotDog_dom_sf"/>
</dbReference>
<dbReference type="Proteomes" id="UP000005286">
    <property type="component" value="Unassembled WGS sequence"/>
</dbReference>
<keyword evidence="3" id="KW-1185">Reference proteome</keyword>
<organism evidence="2 3">
    <name type="scientific">Anaerococcus prevotii ACS-065-V-Col13</name>
    <dbReference type="NCBI Taxonomy" id="879305"/>
    <lineage>
        <taxon>Bacteria</taxon>
        <taxon>Bacillati</taxon>
        <taxon>Bacillota</taxon>
        <taxon>Tissierellia</taxon>
        <taxon>Tissierellales</taxon>
        <taxon>Peptoniphilaceae</taxon>
        <taxon>Anaerococcus</taxon>
    </lineage>
</organism>
<proteinExistence type="predicted"/>
<dbReference type="RefSeq" id="WP_004834249.1">
    <property type="nucleotide sequence ID" value="NZ_AEXM01000012.1"/>
</dbReference>
<reference evidence="2 3" key="1">
    <citation type="submission" date="2011-01" db="EMBL/GenBank/DDBJ databases">
        <authorList>
            <person name="Durkin A.S."/>
            <person name="Madupu R."/>
            <person name="Torralba M."/>
            <person name="Gillis M."/>
            <person name="Methe B."/>
            <person name="Sutton G."/>
            <person name="Nelson K.E."/>
        </authorList>
    </citation>
    <scope>NUCLEOTIDE SEQUENCE [LARGE SCALE GENOMIC DNA]</scope>
    <source>
        <strain evidence="2 3">ACS-065-V-Col13</strain>
    </source>
</reference>
<dbReference type="PATRIC" id="fig|879305.3.peg.542"/>
<comment type="caution">
    <text evidence="2">The sequence shown here is derived from an EMBL/GenBank/DDBJ whole genome shotgun (WGS) entry which is preliminary data.</text>
</comment>
<evidence type="ECO:0000313" key="2">
    <source>
        <dbReference type="EMBL" id="EGC82414.1"/>
    </source>
</evidence>
<dbReference type="AlphaFoldDB" id="F0GUR0"/>
<evidence type="ECO:0000259" key="1">
    <source>
        <dbReference type="Pfam" id="PF03061"/>
    </source>
</evidence>
<dbReference type="STRING" id="879305.HMPREF9290_1482"/>
<sequence>MKIAIQDTYGERFKYCWGCGSKNEDGLHLKSYPGDEENTCVTEIVPDGQYTGGVPANLFGGMIAMIFDCHGTASAAYFNHIKNGLELREDTIIKRFITARLEIDYKKPTPMGEIVKVIAKPLEMTDRKVILLMQMYAKDELRADAKMVAVGVKDNM</sequence>
<evidence type="ECO:0000313" key="3">
    <source>
        <dbReference type="Proteomes" id="UP000005286"/>
    </source>
</evidence>
<dbReference type="EMBL" id="AEXM01000012">
    <property type="protein sequence ID" value="EGC82414.1"/>
    <property type="molecule type" value="Genomic_DNA"/>
</dbReference>
<dbReference type="SUPFAM" id="SSF54637">
    <property type="entry name" value="Thioesterase/thiol ester dehydrase-isomerase"/>
    <property type="match status" value="1"/>
</dbReference>
<dbReference type="InterPro" id="IPR006683">
    <property type="entry name" value="Thioestr_dom"/>
</dbReference>
<dbReference type="Pfam" id="PF03061">
    <property type="entry name" value="4HBT"/>
    <property type="match status" value="1"/>
</dbReference>
<name>F0GUR0_9FIRM</name>
<dbReference type="eggNOG" id="COG1607">
    <property type="taxonomic scope" value="Bacteria"/>
</dbReference>
<accession>F0GUR0</accession>
<dbReference type="Gene3D" id="3.10.129.10">
    <property type="entry name" value="Hotdog Thioesterase"/>
    <property type="match status" value="1"/>
</dbReference>
<gene>
    <name evidence="2" type="ORF">HMPREF9290_1482</name>
</gene>